<evidence type="ECO:0000256" key="2">
    <source>
        <dbReference type="SAM" id="SignalP"/>
    </source>
</evidence>
<sequence>MKYFLLFALLLIVLSREQIEEVDGVLQLNRKNFQQALDENPRLLVKFYIDTCGYCKKMKPVFIQLAGMLKEYGFVLGELNVHENKAFSAKNNIKSYPTLKLYKNGVPKDFPNSSDSVELLFEFALQNAYDQITQLNTQEEIDLFLKRSNFAILKYVNNDDDLQKFVDENLGIKFGIVVNPELQQAHSSKYTLYHKVLPEPLNYNGEIDGFLEWILTNGYPEVFTFTEEEFIKAERDKISLVGVAGVKNSQLYETLQGLAELYKNKIRFILIDPNSKLPNKRFHYLIKKKVVAKNVVYYYNYETNKTNTVEFADESLETYKQLVQTLIEESNIKKETNKSGSINYFQGDGEVHVLTTSNFKEQVYNNPNHVFVKFYAPWCGHCKKLAPIYEELAQQLDRKDIVIAEVDFTTDKIEGINIEGYPTLIFFKSEGGQKIKIEFDGMRTIEGMKSFLLKSLDNDSKSEPQNQLTEENLDVKESDRVDIPNDGQVIQLTTDNFEQIVLKSNQDVFVKFYAPWCGHCKAMAAEYIKLAEEYKDSKNVLIAELDATVHKIPIVEIKGFPTLIHFKKGNVRVKQLKYSGKRTAQAIKDYIEENGSFAKKQDL</sequence>
<evidence type="ECO:0000259" key="3">
    <source>
        <dbReference type="PROSITE" id="PS51352"/>
    </source>
</evidence>
<dbReference type="PROSITE" id="PS00194">
    <property type="entry name" value="THIOREDOXIN_1"/>
    <property type="match status" value="3"/>
</dbReference>
<dbReference type="InterPro" id="IPR017937">
    <property type="entry name" value="Thioredoxin_CS"/>
</dbReference>
<dbReference type="EMBL" id="CAJJDM010000055">
    <property type="protein sequence ID" value="CAD8075740.1"/>
    <property type="molecule type" value="Genomic_DNA"/>
</dbReference>
<dbReference type="OMA" id="DTCGYCK"/>
<proteinExistence type="inferred from homology"/>
<feature type="domain" description="Thioredoxin" evidence="3">
    <location>
        <begin position="8"/>
        <end position="130"/>
    </location>
</feature>
<organism evidence="4 5">
    <name type="scientific">Paramecium primaurelia</name>
    <dbReference type="NCBI Taxonomy" id="5886"/>
    <lineage>
        <taxon>Eukaryota</taxon>
        <taxon>Sar</taxon>
        <taxon>Alveolata</taxon>
        <taxon>Ciliophora</taxon>
        <taxon>Intramacronucleata</taxon>
        <taxon>Oligohymenophorea</taxon>
        <taxon>Peniculida</taxon>
        <taxon>Parameciidae</taxon>
        <taxon>Paramecium</taxon>
    </lineage>
</organism>
<dbReference type="AlphaFoldDB" id="A0A8S1M628"/>
<dbReference type="GO" id="GO:0005783">
    <property type="term" value="C:endoplasmic reticulum"/>
    <property type="evidence" value="ECO:0007669"/>
    <property type="project" value="TreeGrafter"/>
</dbReference>
<dbReference type="PANTHER" id="PTHR18929">
    <property type="entry name" value="PROTEIN DISULFIDE ISOMERASE"/>
    <property type="match status" value="1"/>
</dbReference>
<accession>A0A8S1M628</accession>
<feature type="chain" id="PRO_5035923844" description="Thioredoxin domain-containing protein" evidence="2">
    <location>
        <begin position="16"/>
        <end position="603"/>
    </location>
</feature>
<dbReference type="CDD" id="cd02995">
    <property type="entry name" value="PDI_a_PDI_a'_C"/>
    <property type="match status" value="2"/>
</dbReference>
<dbReference type="GO" id="GO:0034976">
    <property type="term" value="P:response to endoplasmic reticulum stress"/>
    <property type="evidence" value="ECO:0007669"/>
    <property type="project" value="TreeGrafter"/>
</dbReference>
<comment type="caution">
    <text evidence="4">The sequence shown here is derived from an EMBL/GenBank/DDBJ whole genome shotgun (WGS) entry which is preliminary data.</text>
</comment>
<dbReference type="GO" id="GO:0003756">
    <property type="term" value="F:protein disulfide isomerase activity"/>
    <property type="evidence" value="ECO:0007669"/>
    <property type="project" value="TreeGrafter"/>
</dbReference>
<protein>
    <recommendedName>
        <fullName evidence="3">Thioredoxin domain-containing protein</fullName>
    </recommendedName>
</protein>
<keyword evidence="5" id="KW-1185">Reference proteome</keyword>
<dbReference type="Pfam" id="PF00085">
    <property type="entry name" value="Thioredoxin"/>
    <property type="match status" value="3"/>
</dbReference>
<feature type="signal peptide" evidence="2">
    <location>
        <begin position="1"/>
        <end position="15"/>
    </location>
</feature>
<evidence type="ECO:0000313" key="4">
    <source>
        <dbReference type="EMBL" id="CAD8075740.1"/>
    </source>
</evidence>
<dbReference type="InterPro" id="IPR013766">
    <property type="entry name" value="Thioredoxin_domain"/>
</dbReference>
<name>A0A8S1M628_PARPR</name>
<dbReference type="PANTHER" id="PTHR18929:SF240">
    <property type="entry name" value="PROTEIN DISULFIDE-ISOMERASE"/>
    <property type="match status" value="1"/>
</dbReference>
<dbReference type="Proteomes" id="UP000688137">
    <property type="component" value="Unassembled WGS sequence"/>
</dbReference>
<feature type="domain" description="Thioredoxin" evidence="3">
    <location>
        <begin position="466"/>
        <end position="596"/>
    </location>
</feature>
<dbReference type="CDD" id="cd02961">
    <property type="entry name" value="PDI_a_family"/>
    <property type="match status" value="1"/>
</dbReference>
<keyword evidence="2" id="KW-0732">Signal</keyword>
<dbReference type="PROSITE" id="PS51352">
    <property type="entry name" value="THIOREDOXIN_2"/>
    <property type="match status" value="3"/>
</dbReference>
<evidence type="ECO:0000256" key="1">
    <source>
        <dbReference type="ARBA" id="ARBA00006347"/>
    </source>
</evidence>
<reference evidence="4" key="1">
    <citation type="submission" date="2021-01" db="EMBL/GenBank/DDBJ databases">
        <authorList>
            <consortium name="Genoscope - CEA"/>
            <person name="William W."/>
        </authorList>
    </citation>
    <scope>NUCLEOTIDE SEQUENCE</scope>
</reference>
<evidence type="ECO:0000313" key="5">
    <source>
        <dbReference type="Proteomes" id="UP000688137"/>
    </source>
</evidence>
<dbReference type="FunFam" id="3.40.30.10:FF:000223">
    <property type="entry name" value="protein disulfide-isomerase isoform X2"/>
    <property type="match status" value="2"/>
</dbReference>
<gene>
    <name evidence="4" type="ORF">PPRIM_AZ9-3.1.T0550046</name>
</gene>
<comment type="similarity">
    <text evidence="1">Belongs to the protein disulfide isomerase family.</text>
</comment>
<feature type="domain" description="Thioredoxin" evidence="3">
    <location>
        <begin position="321"/>
        <end position="457"/>
    </location>
</feature>
<dbReference type="FunFam" id="3.40.30.10:FF:000426">
    <property type="entry name" value="Putative Disulfide-isomerase A4"/>
    <property type="match status" value="1"/>
</dbReference>
<dbReference type="GO" id="GO:0006457">
    <property type="term" value="P:protein folding"/>
    <property type="evidence" value="ECO:0007669"/>
    <property type="project" value="TreeGrafter"/>
</dbReference>